<accession>A0A1M7JYU8</accession>
<dbReference type="PANTHER" id="PTHR30273:SF2">
    <property type="entry name" value="PROTEIN FECR"/>
    <property type="match status" value="1"/>
</dbReference>
<dbReference type="Gene3D" id="3.55.50.30">
    <property type="match status" value="1"/>
</dbReference>
<keyword evidence="1" id="KW-1133">Transmembrane helix</keyword>
<feature type="transmembrane region" description="Helical" evidence="1">
    <location>
        <begin position="104"/>
        <end position="122"/>
    </location>
</feature>
<evidence type="ECO:0000259" key="3">
    <source>
        <dbReference type="Pfam" id="PF16344"/>
    </source>
</evidence>
<protein>
    <submittedName>
        <fullName evidence="4">FecR family protein</fullName>
    </submittedName>
</protein>
<dbReference type="OrthoDB" id="645173at2"/>
<gene>
    <name evidence="4" type="ORF">SAMN04488057_102220</name>
</gene>
<keyword evidence="1" id="KW-0472">Membrane</keyword>
<keyword evidence="5" id="KW-1185">Reference proteome</keyword>
<dbReference type="RefSeq" id="WP_073092279.1">
    <property type="nucleotide sequence ID" value="NZ_FRCY01000002.1"/>
</dbReference>
<evidence type="ECO:0000313" key="4">
    <source>
        <dbReference type="EMBL" id="SHM58252.1"/>
    </source>
</evidence>
<dbReference type="Pfam" id="PF04773">
    <property type="entry name" value="FecR"/>
    <property type="match status" value="1"/>
</dbReference>
<dbReference type="Gene3D" id="2.60.120.1440">
    <property type="match status" value="1"/>
</dbReference>
<organism evidence="4 5">
    <name type="scientific">Cyclobacterium lianum</name>
    <dbReference type="NCBI Taxonomy" id="388280"/>
    <lineage>
        <taxon>Bacteria</taxon>
        <taxon>Pseudomonadati</taxon>
        <taxon>Bacteroidota</taxon>
        <taxon>Cytophagia</taxon>
        <taxon>Cytophagales</taxon>
        <taxon>Cyclobacteriaceae</taxon>
        <taxon>Cyclobacterium</taxon>
    </lineage>
</organism>
<name>A0A1M7JYU8_9BACT</name>
<evidence type="ECO:0000256" key="1">
    <source>
        <dbReference type="SAM" id="Phobius"/>
    </source>
</evidence>
<dbReference type="EMBL" id="FRCY01000002">
    <property type="protein sequence ID" value="SHM58252.1"/>
    <property type="molecule type" value="Genomic_DNA"/>
</dbReference>
<dbReference type="InterPro" id="IPR012373">
    <property type="entry name" value="Ferrdict_sens_TM"/>
</dbReference>
<feature type="domain" description="Protein FecR C-terminal" evidence="3">
    <location>
        <begin position="286"/>
        <end position="353"/>
    </location>
</feature>
<proteinExistence type="predicted"/>
<dbReference type="InterPro" id="IPR006860">
    <property type="entry name" value="FecR"/>
</dbReference>
<dbReference type="GO" id="GO:0016989">
    <property type="term" value="F:sigma factor antagonist activity"/>
    <property type="evidence" value="ECO:0007669"/>
    <property type="project" value="TreeGrafter"/>
</dbReference>
<dbReference type="Proteomes" id="UP000184513">
    <property type="component" value="Unassembled WGS sequence"/>
</dbReference>
<feature type="domain" description="FecR protein" evidence="2">
    <location>
        <begin position="146"/>
        <end position="239"/>
    </location>
</feature>
<dbReference type="STRING" id="388280.SAMN04488057_102220"/>
<evidence type="ECO:0000259" key="2">
    <source>
        <dbReference type="Pfam" id="PF04773"/>
    </source>
</evidence>
<dbReference type="InterPro" id="IPR032508">
    <property type="entry name" value="FecR_C"/>
</dbReference>
<sequence length="357" mass="40858">MKYKNYKVEDFVRDPWFRAWVNETNAEAISFWEKWIMNNPRAQDKVRQARHIILAFSEMETPMPEERKAVIWKAIEARTGQAQKPAKVKAPIEKGDPWKAWLKVALRLAASLLIILGSFYVFTHVRNSVNEIRSSENIGTTVFNKETGERERKKFKLPDGSLVFLNASSKLTYRPGPDDSTREVFLYGEAYFDVETDEARPFKVFANGTEITALGTEFNVKVGQSDSATIVSLVEGKVEVVNLGSGRTESVYLSRGERAFIDPAGHSMKKSNFDIEMESIWKSGLIKFQDTPMPTVKAVLEEWYGVEITFQNKHKPNLKVTGQFDNESLNNVLHSLGYTARFDYQLKDDEVYIKFKP</sequence>
<dbReference type="AlphaFoldDB" id="A0A1M7JYU8"/>
<reference evidence="4 5" key="1">
    <citation type="submission" date="2016-11" db="EMBL/GenBank/DDBJ databases">
        <authorList>
            <person name="Jaros S."/>
            <person name="Januszkiewicz K."/>
            <person name="Wedrychowicz H."/>
        </authorList>
    </citation>
    <scope>NUCLEOTIDE SEQUENCE [LARGE SCALE GENOMIC DNA]</scope>
    <source>
        <strain evidence="4 5">CGMCC 1.6102</strain>
    </source>
</reference>
<evidence type="ECO:0000313" key="5">
    <source>
        <dbReference type="Proteomes" id="UP000184513"/>
    </source>
</evidence>
<dbReference type="Pfam" id="PF16344">
    <property type="entry name" value="FecR_C"/>
    <property type="match status" value="1"/>
</dbReference>
<keyword evidence="1" id="KW-0812">Transmembrane</keyword>
<dbReference type="PANTHER" id="PTHR30273">
    <property type="entry name" value="PERIPLASMIC SIGNAL SENSOR AND SIGMA FACTOR ACTIVATOR FECR-RELATED"/>
    <property type="match status" value="1"/>
</dbReference>
<dbReference type="PIRSF" id="PIRSF018266">
    <property type="entry name" value="FecR"/>
    <property type="match status" value="1"/>
</dbReference>